<dbReference type="PANTHER" id="PTHR35342:SF5">
    <property type="entry name" value="TRICARBOXYLIC TRANSPORT PROTEIN"/>
    <property type="match status" value="1"/>
</dbReference>
<gene>
    <name evidence="3" type="ORF">GV68_17950</name>
</gene>
<sequence>MTGFLEGFALVMQADVLITMLISAIFGLFVGMVPGLSATMAVALLVPVAFTLSPVAALATIITCSAMAMFAGDIPAAFLRIPGTPASAAYTYDMNDLVRAGRLGDALGMSLVGSAMGGVFGAIILMFGAPLLADFAINFSSYEYFWLALLGLSCATLVAGDDALKGWASLTIGLFLSVVGLDFVTGIQRYTFGITNLQAGIGFISVMIGAFALSELFRKAAAFEGETNGPGLAISGRPLPTLRSLWEQRNHIGRGGLIGTLVGALPGAGADIAAWVTYAVSKRFARKPELFGHGSVEGVAGAATANNAALSGSYVPTLVFGIPGDSITAIVVGVLILKGIQPGPLVFVNSADMVNAIYIIFLLANILLVPLGVAAVYLGRTAISIRDAILYPVILLLCLYGAYAVSNNTFELWIVLAIGVLVWIMQENNYPAAPLILGLVLGQVVEQNFMSSLIKSDGNVINFFNRPIAGVLGVLTLIVWFSPIIMGILRRADTAPESTNKT</sequence>
<evidence type="ECO:0000313" key="3">
    <source>
        <dbReference type="EMBL" id="KEQ03061.1"/>
    </source>
</evidence>
<keyword evidence="1" id="KW-0812">Transmembrane</keyword>
<keyword evidence="1" id="KW-0472">Membrane</keyword>
<feature type="transmembrane region" description="Helical" evidence="1">
    <location>
        <begin position="42"/>
        <end position="70"/>
    </location>
</feature>
<evidence type="ECO:0000313" key="4">
    <source>
        <dbReference type="Proteomes" id="UP000052167"/>
    </source>
</evidence>
<feature type="transmembrane region" description="Helical" evidence="1">
    <location>
        <begin position="7"/>
        <end position="30"/>
    </location>
</feature>
<evidence type="ECO:0000256" key="1">
    <source>
        <dbReference type="SAM" id="Phobius"/>
    </source>
</evidence>
<proteinExistence type="predicted"/>
<feature type="transmembrane region" description="Helical" evidence="1">
    <location>
        <begin position="167"/>
        <end position="187"/>
    </location>
</feature>
<feature type="transmembrane region" description="Helical" evidence="1">
    <location>
        <begin position="193"/>
        <end position="213"/>
    </location>
</feature>
<dbReference type="OrthoDB" id="9806425at2"/>
<keyword evidence="4" id="KW-1185">Reference proteome</keyword>
<protein>
    <submittedName>
        <fullName evidence="3">C4-dicarboxylate ABC transporter permease</fullName>
    </submittedName>
</protein>
<dbReference type="InterPro" id="IPR002823">
    <property type="entry name" value="DUF112_TM"/>
</dbReference>
<feature type="transmembrane region" description="Helical" evidence="1">
    <location>
        <begin position="409"/>
        <end position="425"/>
    </location>
</feature>
<dbReference type="AlphaFoldDB" id="A0A922NW92"/>
<accession>A0A922NW92</accession>
<dbReference type="PANTHER" id="PTHR35342">
    <property type="entry name" value="TRICARBOXYLIC TRANSPORT PROTEIN"/>
    <property type="match status" value="1"/>
</dbReference>
<feature type="transmembrane region" description="Helical" evidence="1">
    <location>
        <begin position="357"/>
        <end position="378"/>
    </location>
</feature>
<feature type="transmembrane region" description="Helical" evidence="1">
    <location>
        <begin position="385"/>
        <end position="403"/>
    </location>
</feature>
<feature type="transmembrane region" description="Helical" evidence="1">
    <location>
        <begin position="107"/>
        <end position="132"/>
    </location>
</feature>
<dbReference type="EMBL" id="JOKJ01000038">
    <property type="protein sequence ID" value="KEQ03061.1"/>
    <property type="molecule type" value="Genomic_DNA"/>
</dbReference>
<reference evidence="3 4" key="1">
    <citation type="submission" date="2014-06" db="EMBL/GenBank/DDBJ databases">
        <title>Rhizobium pelagicum/R2-400B4.</title>
        <authorList>
            <person name="Kimes N.E."/>
            <person name="Lopez-Perez M."/>
        </authorList>
    </citation>
    <scope>NUCLEOTIDE SEQUENCE [LARGE SCALE GENOMIC DNA]</scope>
    <source>
        <strain evidence="3 4">R2-400B4</strain>
    </source>
</reference>
<dbReference type="RefSeq" id="WP_037169299.1">
    <property type="nucleotide sequence ID" value="NZ_JOKI01000034.1"/>
</dbReference>
<evidence type="ECO:0000259" key="2">
    <source>
        <dbReference type="Pfam" id="PF01970"/>
    </source>
</evidence>
<feature type="domain" description="DUF112" evidence="2">
    <location>
        <begin position="17"/>
        <end position="437"/>
    </location>
</feature>
<keyword evidence="1" id="KW-1133">Transmembrane helix</keyword>
<name>A0A922NW92_9HYPH</name>
<comment type="caution">
    <text evidence="3">The sequence shown here is derived from an EMBL/GenBank/DDBJ whole genome shotgun (WGS) entry which is preliminary data.</text>
</comment>
<dbReference type="Proteomes" id="UP000052167">
    <property type="component" value="Unassembled WGS sequence"/>
</dbReference>
<feature type="transmembrane region" description="Helical" evidence="1">
    <location>
        <begin position="470"/>
        <end position="489"/>
    </location>
</feature>
<feature type="transmembrane region" description="Helical" evidence="1">
    <location>
        <begin position="144"/>
        <end position="160"/>
    </location>
</feature>
<organism evidence="3 4">
    <name type="scientific">Pseudorhizobium pelagicum</name>
    <dbReference type="NCBI Taxonomy" id="1509405"/>
    <lineage>
        <taxon>Bacteria</taxon>
        <taxon>Pseudomonadati</taxon>
        <taxon>Pseudomonadota</taxon>
        <taxon>Alphaproteobacteria</taxon>
        <taxon>Hyphomicrobiales</taxon>
        <taxon>Rhizobiaceae</taxon>
        <taxon>Rhizobium/Agrobacterium group</taxon>
        <taxon>Pseudorhizobium</taxon>
    </lineage>
</organism>
<dbReference type="Pfam" id="PF01970">
    <property type="entry name" value="TctA"/>
    <property type="match status" value="1"/>
</dbReference>